<name>A0A284RTQ7_ARMOS</name>
<keyword evidence="3" id="KW-1185">Reference proteome</keyword>
<organism evidence="2 3">
    <name type="scientific">Armillaria ostoyae</name>
    <name type="common">Armillaria root rot fungus</name>
    <dbReference type="NCBI Taxonomy" id="47428"/>
    <lineage>
        <taxon>Eukaryota</taxon>
        <taxon>Fungi</taxon>
        <taxon>Dikarya</taxon>
        <taxon>Basidiomycota</taxon>
        <taxon>Agaricomycotina</taxon>
        <taxon>Agaricomycetes</taxon>
        <taxon>Agaricomycetidae</taxon>
        <taxon>Agaricales</taxon>
        <taxon>Marasmiineae</taxon>
        <taxon>Physalacriaceae</taxon>
        <taxon>Armillaria</taxon>
    </lineage>
</organism>
<protein>
    <submittedName>
        <fullName evidence="2">Uncharacterized protein</fullName>
    </submittedName>
</protein>
<dbReference type="AlphaFoldDB" id="A0A284RTQ7"/>
<dbReference type="Proteomes" id="UP000219338">
    <property type="component" value="Unassembled WGS sequence"/>
</dbReference>
<proteinExistence type="predicted"/>
<dbReference type="EMBL" id="FUEG01000016">
    <property type="protein sequence ID" value="SJL12105.1"/>
    <property type="molecule type" value="Genomic_DNA"/>
</dbReference>
<gene>
    <name evidence="2" type="ORF">ARMOST_15526</name>
</gene>
<evidence type="ECO:0000313" key="2">
    <source>
        <dbReference type="EMBL" id="SJL12105.1"/>
    </source>
</evidence>
<dbReference type="OrthoDB" id="3126268at2759"/>
<reference evidence="3" key="1">
    <citation type="journal article" date="2017" name="Nat. Ecol. Evol.">
        <title>Genome expansion and lineage-specific genetic innovations in the forest pathogenic fungi Armillaria.</title>
        <authorList>
            <person name="Sipos G."/>
            <person name="Prasanna A.N."/>
            <person name="Walter M.C."/>
            <person name="O'Connor E."/>
            <person name="Balint B."/>
            <person name="Krizsan K."/>
            <person name="Kiss B."/>
            <person name="Hess J."/>
            <person name="Varga T."/>
            <person name="Slot J."/>
            <person name="Riley R."/>
            <person name="Boka B."/>
            <person name="Rigling D."/>
            <person name="Barry K."/>
            <person name="Lee J."/>
            <person name="Mihaltcheva S."/>
            <person name="LaButti K."/>
            <person name="Lipzen A."/>
            <person name="Waldron R."/>
            <person name="Moloney N.M."/>
            <person name="Sperisen C."/>
            <person name="Kredics L."/>
            <person name="Vagvoelgyi C."/>
            <person name="Patrignani A."/>
            <person name="Fitzpatrick D."/>
            <person name="Nagy I."/>
            <person name="Doyle S."/>
            <person name="Anderson J.B."/>
            <person name="Grigoriev I.V."/>
            <person name="Gueldener U."/>
            <person name="Muensterkoetter M."/>
            <person name="Nagy L.G."/>
        </authorList>
    </citation>
    <scope>NUCLEOTIDE SEQUENCE [LARGE SCALE GENOMIC DNA]</scope>
    <source>
        <strain evidence="3">C18/9</strain>
    </source>
</reference>
<evidence type="ECO:0000313" key="3">
    <source>
        <dbReference type="Proteomes" id="UP000219338"/>
    </source>
</evidence>
<sequence>MARPRKYTMEETKQQANRDKSTQSYAKCQDVIWACHKEVYEENKKCRGSSRIRGSNVRELIERRPGSSRVDSVSHQSPKVIPQNDAFIALGIHSRRILHDFEAYTNTDDIITYVKSLMRQYFSHNKHNIGTFTVPLDQLYEFRRMYEDVLAEALQAEGCTTRRDAMEKAGKPIMDVIAYVEDIWCTAIEGPGPLRLAYTHKRLAWQH</sequence>
<feature type="region of interest" description="Disordered" evidence="1">
    <location>
        <begin position="1"/>
        <end position="22"/>
    </location>
</feature>
<evidence type="ECO:0000256" key="1">
    <source>
        <dbReference type="SAM" id="MobiDB-lite"/>
    </source>
</evidence>
<accession>A0A284RTQ7</accession>
<feature type="compositionally biased region" description="Basic and acidic residues" evidence="1">
    <location>
        <begin position="7"/>
        <end position="21"/>
    </location>
</feature>